<protein>
    <submittedName>
        <fullName evidence="1">Uncharacterized protein</fullName>
    </submittedName>
</protein>
<organism evidence="1 2">
    <name type="scientific">Acetobacter orientalis</name>
    <dbReference type="NCBI Taxonomy" id="146474"/>
    <lineage>
        <taxon>Bacteria</taxon>
        <taxon>Pseudomonadati</taxon>
        <taxon>Pseudomonadota</taxon>
        <taxon>Alphaproteobacteria</taxon>
        <taxon>Acetobacterales</taxon>
        <taxon>Acetobacteraceae</taxon>
        <taxon>Acetobacter</taxon>
    </lineage>
</organism>
<dbReference type="AlphaFoldDB" id="A0A252B3G4"/>
<sequence length="62" mass="6887">MTEMPVAWQAGYSWAYGKGEFAGMDCGDAIEAHGWDFTSKEHDQFLAGVECAQNDQLEGLRE</sequence>
<gene>
    <name evidence="1" type="ORF">HK15_13020</name>
</gene>
<accession>A0A252B3G4</accession>
<reference evidence="1 2" key="1">
    <citation type="submission" date="2014-06" db="EMBL/GenBank/DDBJ databases">
        <authorList>
            <person name="Ju J."/>
            <person name="Zhang J."/>
        </authorList>
    </citation>
    <scope>NUCLEOTIDE SEQUENCE [LARGE SCALE GENOMIC DNA]</scope>
    <source>
        <strain evidence="1">DmW_048</strain>
    </source>
</reference>
<evidence type="ECO:0000313" key="2">
    <source>
        <dbReference type="Proteomes" id="UP000194999"/>
    </source>
</evidence>
<dbReference type="Proteomes" id="UP000194999">
    <property type="component" value="Unassembled WGS sequence"/>
</dbReference>
<evidence type="ECO:0000313" key="1">
    <source>
        <dbReference type="EMBL" id="OUI98769.1"/>
    </source>
</evidence>
<dbReference type="EMBL" id="JOOY01000081">
    <property type="protein sequence ID" value="OUI98769.1"/>
    <property type="molecule type" value="Genomic_DNA"/>
</dbReference>
<comment type="caution">
    <text evidence="1">The sequence shown here is derived from an EMBL/GenBank/DDBJ whole genome shotgun (WGS) entry which is preliminary data.</text>
</comment>
<proteinExistence type="predicted"/>
<name>A0A252B3G4_9PROT</name>